<reference evidence="1 2" key="1">
    <citation type="submission" date="2019-02" db="EMBL/GenBank/DDBJ databases">
        <title>Deep-cultivation of Planctomycetes and their phenomic and genomic characterization uncovers novel biology.</title>
        <authorList>
            <person name="Wiegand S."/>
            <person name="Jogler M."/>
            <person name="Boedeker C."/>
            <person name="Pinto D."/>
            <person name="Vollmers J."/>
            <person name="Rivas-Marin E."/>
            <person name="Kohn T."/>
            <person name="Peeters S.H."/>
            <person name="Heuer A."/>
            <person name="Rast P."/>
            <person name="Oberbeckmann S."/>
            <person name="Bunk B."/>
            <person name="Jeske O."/>
            <person name="Meyerdierks A."/>
            <person name="Storesund J.E."/>
            <person name="Kallscheuer N."/>
            <person name="Luecker S."/>
            <person name="Lage O.M."/>
            <person name="Pohl T."/>
            <person name="Merkel B.J."/>
            <person name="Hornburger P."/>
            <person name="Mueller R.-W."/>
            <person name="Bruemmer F."/>
            <person name="Labrenz M."/>
            <person name="Spormann A.M."/>
            <person name="Op den Camp H."/>
            <person name="Overmann J."/>
            <person name="Amann R."/>
            <person name="Jetten M.S.M."/>
            <person name="Mascher T."/>
            <person name="Medema M.H."/>
            <person name="Devos D.P."/>
            <person name="Kaster A.-K."/>
            <person name="Ovreas L."/>
            <person name="Rohde M."/>
            <person name="Galperin M.Y."/>
            <person name="Jogler C."/>
        </authorList>
    </citation>
    <scope>NUCLEOTIDE SEQUENCE [LARGE SCALE GENOMIC DNA]</scope>
    <source>
        <strain evidence="1 2">Pan161</strain>
    </source>
</reference>
<name>A0A517VEY8_9PLAN</name>
<proteinExistence type="predicted"/>
<accession>A0A517VEY8</accession>
<evidence type="ECO:0000313" key="1">
    <source>
        <dbReference type="EMBL" id="QDT91574.1"/>
    </source>
</evidence>
<evidence type="ECO:0000313" key="2">
    <source>
        <dbReference type="Proteomes" id="UP000316855"/>
    </source>
</evidence>
<keyword evidence="2" id="KW-1185">Reference proteome</keyword>
<dbReference type="EMBL" id="CP036343">
    <property type="protein sequence ID" value="QDT91574.1"/>
    <property type="molecule type" value="Genomic_DNA"/>
</dbReference>
<dbReference type="KEGG" id="gax:Pan161_32340"/>
<dbReference type="AlphaFoldDB" id="A0A517VEY8"/>
<protein>
    <submittedName>
        <fullName evidence="1">L-lactate dehydrogenase</fullName>
    </submittedName>
</protein>
<dbReference type="RefSeq" id="WP_145228526.1">
    <property type="nucleotide sequence ID" value="NZ_CP036343.1"/>
</dbReference>
<sequence>MKVGIVGSGLVAGKGTAYYDIGCALARIVKAIVNDHRVILTVKYAESRTCSPRWRHSVAAAPAGR</sequence>
<gene>
    <name evidence="1" type="ORF">Pan161_32340</name>
</gene>
<dbReference type="Proteomes" id="UP000316855">
    <property type="component" value="Chromosome"/>
</dbReference>
<organism evidence="1 2">
    <name type="scientific">Gimesia algae</name>
    <dbReference type="NCBI Taxonomy" id="2527971"/>
    <lineage>
        <taxon>Bacteria</taxon>
        <taxon>Pseudomonadati</taxon>
        <taxon>Planctomycetota</taxon>
        <taxon>Planctomycetia</taxon>
        <taxon>Planctomycetales</taxon>
        <taxon>Planctomycetaceae</taxon>
        <taxon>Gimesia</taxon>
    </lineage>
</organism>